<dbReference type="GO" id="GO:0000062">
    <property type="term" value="F:fatty-acyl-CoA binding"/>
    <property type="evidence" value="ECO:0007669"/>
    <property type="project" value="InterPro"/>
</dbReference>
<dbReference type="OrthoDB" id="346910at2759"/>
<evidence type="ECO:0000256" key="1">
    <source>
        <dbReference type="ARBA" id="ARBA00023121"/>
    </source>
</evidence>
<feature type="region of interest" description="Disordered" evidence="2">
    <location>
        <begin position="146"/>
        <end position="166"/>
    </location>
</feature>
<dbReference type="Gene3D" id="1.20.80.10">
    <property type="match status" value="1"/>
</dbReference>
<protein>
    <recommendedName>
        <fullName evidence="3">ACB domain-containing protein</fullName>
    </recommendedName>
</protein>
<keyword evidence="1" id="KW-0446">Lipid-binding</keyword>
<reference evidence="4 5" key="1">
    <citation type="submission" date="2020-04" db="EMBL/GenBank/DDBJ databases">
        <authorList>
            <person name="Laetsch R D."/>
            <person name="Stevens L."/>
            <person name="Kumar S."/>
            <person name="Blaxter L. M."/>
        </authorList>
    </citation>
    <scope>NUCLEOTIDE SEQUENCE [LARGE SCALE GENOMIC DNA]</scope>
</reference>
<proteinExistence type="predicted"/>
<keyword evidence="5" id="KW-1185">Reference proteome</keyword>
<dbReference type="EMBL" id="CADEPM010000003">
    <property type="protein sequence ID" value="CAB3403522.1"/>
    <property type="molecule type" value="Genomic_DNA"/>
</dbReference>
<name>A0A8S1EQS0_9PELO</name>
<dbReference type="Pfam" id="PF00887">
    <property type="entry name" value="ACBP"/>
    <property type="match status" value="1"/>
</dbReference>
<evidence type="ECO:0000259" key="3">
    <source>
        <dbReference type="PROSITE" id="PS51228"/>
    </source>
</evidence>
<dbReference type="AlphaFoldDB" id="A0A8S1EQS0"/>
<dbReference type="GO" id="GO:0006631">
    <property type="term" value="P:fatty acid metabolic process"/>
    <property type="evidence" value="ECO:0007669"/>
    <property type="project" value="TreeGrafter"/>
</dbReference>
<dbReference type="PROSITE" id="PS51228">
    <property type="entry name" value="ACB_2"/>
    <property type="match status" value="1"/>
</dbReference>
<dbReference type="InterPro" id="IPR000582">
    <property type="entry name" value="Acyl-CoA-binding_protein"/>
</dbReference>
<sequence>MRNVLRDPLRLSNWKPSSMNRAINQLQAYQQLFQGALVDFKRIRARFVQRKTMKYEFEIFVKFEKATRHIWALYQQAIVGDINVPKLDYMEIDEGEKSWMWRWINGNDKWHAWNQLRGLTKQEAQEEFVKQVEKLKIDLPGMIERWRSEQSNDPKPNDETNIGTIY</sequence>
<gene>
    <name evidence="4" type="ORF">CBOVIS_LOCUS5986</name>
</gene>
<dbReference type="InterPro" id="IPR035984">
    <property type="entry name" value="Acyl-CoA-binding_sf"/>
</dbReference>
<dbReference type="SUPFAM" id="SSF47027">
    <property type="entry name" value="Acyl-CoA binding protein"/>
    <property type="match status" value="1"/>
</dbReference>
<organism evidence="4 5">
    <name type="scientific">Caenorhabditis bovis</name>
    <dbReference type="NCBI Taxonomy" id="2654633"/>
    <lineage>
        <taxon>Eukaryota</taxon>
        <taxon>Metazoa</taxon>
        <taxon>Ecdysozoa</taxon>
        <taxon>Nematoda</taxon>
        <taxon>Chromadorea</taxon>
        <taxon>Rhabditida</taxon>
        <taxon>Rhabditina</taxon>
        <taxon>Rhabditomorpha</taxon>
        <taxon>Rhabditoidea</taxon>
        <taxon>Rhabditidae</taxon>
        <taxon>Peloderinae</taxon>
        <taxon>Caenorhabditis</taxon>
    </lineage>
</organism>
<evidence type="ECO:0000313" key="4">
    <source>
        <dbReference type="EMBL" id="CAB3403522.1"/>
    </source>
</evidence>
<comment type="caution">
    <text evidence="4">The sequence shown here is derived from an EMBL/GenBank/DDBJ whole genome shotgun (WGS) entry which is preliminary data.</text>
</comment>
<dbReference type="PANTHER" id="PTHR23310">
    <property type="entry name" value="ACYL-COA-BINDING PROTEIN, ACBP"/>
    <property type="match status" value="1"/>
</dbReference>
<evidence type="ECO:0000256" key="2">
    <source>
        <dbReference type="SAM" id="MobiDB-lite"/>
    </source>
</evidence>
<feature type="compositionally biased region" description="Basic and acidic residues" evidence="2">
    <location>
        <begin position="146"/>
        <end position="158"/>
    </location>
</feature>
<dbReference type="PANTHER" id="PTHR23310:SF124">
    <property type="entry name" value="ACB DOMAIN-CONTAINING PROTEIN"/>
    <property type="match status" value="1"/>
</dbReference>
<feature type="domain" description="ACB" evidence="3">
    <location>
        <begin position="29"/>
        <end position="141"/>
    </location>
</feature>
<dbReference type="Proteomes" id="UP000494206">
    <property type="component" value="Unassembled WGS sequence"/>
</dbReference>
<evidence type="ECO:0000313" key="5">
    <source>
        <dbReference type="Proteomes" id="UP000494206"/>
    </source>
</evidence>
<accession>A0A8S1EQS0</accession>
<dbReference type="InterPro" id="IPR014352">
    <property type="entry name" value="FERM/acyl-CoA-bd_prot_sf"/>
</dbReference>